<dbReference type="Pfam" id="PF12770">
    <property type="entry name" value="CHAT"/>
    <property type="match status" value="1"/>
</dbReference>
<feature type="domain" description="CHAT" evidence="1">
    <location>
        <begin position="763"/>
        <end position="1056"/>
    </location>
</feature>
<dbReference type="EMBL" id="CP037422">
    <property type="protein sequence ID" value="QDU11274.1"/>
    <property type="molecule type" value="Genomic_DNA"/>
</dbReference>
<dbReference type="SMART" id="SM00028">
    <property type="entry name" value="TPR"/>
    <property type="match status" value="4"/>
</dbReference>
<dbReference type="InterPro" id="IPR011990">
    <property type="entry name" value="TPR-like_helical_dom_sf"/>
</dbReference>
<dbReference type="OrthoDB" id="220906at2"/>
<name>A0A517X198_9PLAN</name>
<organism evidence="2 3">
    <name type="scientific">Gimesia aquarii</name>
    <dbReference type="NCBI Taxonomy" id="2527964"/>
    <lineage>
        <taxon>Bacteria</taxon>
        <taxon>Pseudomonadati</taxon>
        <taxon>Planctomycetota</taxon>
        <taxon>Planctomycetia</taxon>
        <taxon>Planctomycetales</taxon>
        <taxon>Planctomycetaceae</taxon>
        <taxon>Gimesia</taxon>
    </lineage>
</organism>
<evidence type="ECO:0000259" key="1">
    <source>
        <dbReference type="Pfam" id="PF12770"/>
    </source>
</evidence>
<keyword evidence="3" id="KW-1185">Reference proteome</keyword>
<dbReference type="InterPro" id="IPR019734">
    <property type="entry name" value="TPR_rpt"/>
</dbReference>
<gene>
    <name evidence="2" type="ORF">V202x_46930</name>
</gene>
<dbReference type="AlphaFoldDB" id="A0A517X198"/>
<dbReference type="SUPFAM" id="SSF48452">
    <property type="entry name" value="TPR-like"/>
    <property type="match status" value="2"/>
</dbReference>
<dbReference type="PANTHER" id="PTHR10098">
    <property type="entry name" value="RAPSYN-RELATED"/>
    <property type="match status" value="1"/>
</dbReference>
<accession>A0A517X198</accession>
<protein>
    <submittedName>
        <fullName evidence="2">CHAT domain protein</fullName>
    </submittedName>
</protein>
<dbReference type="Gene3D" id="1.25.40.10">
    <property type="entry name" value="Tetratricopeptide repeat domain"/>
    <property type="match status" value="2"/>
</dbReference>
<evidence type="ECO:0000313" key="2">
    <source>
        <dbReference type="EMBL" id="QDU11274.1"/>
    </source>
</evidence>
<evidence type="ECO:0000313" key="3">
    <source>
        <dbReference type="Proteomes" id="UP000318384"/>
    </source>
</evidence>
<sequence>MRLLFKSLSRVLVFSLRIPEFLVRPIILSVLQQKTMLYNHPVLLLAHQVVGDVPGNQQSNILSISDAQQALKTEPLRSLLVQERIRAIDVVLTGRNNDTKHDGFLDWDLSDRKLAIVAMLNDTASRAVGDTRLQLTTALSFAERATRAGFFDNATEAFGRAFDAACLAGNDAAAVRSLYSLGQLRYRRGDIDGALHDLSRATSWTSRPKAELTKVLLFLSEIHAARGEFGEAEEYAKQAISSESIWLGNDSVSAAQRQLGEQYLLQGRITESAEAFSCASELGDKLALEELYRLYLRRGDLDSAREIISKFPDDGIVGVSMDFVLAAFARLGHLRHWLIVEREALERHKHSGDEEAVLLSYRRLCVISGQLRNGDDVRDCFNSAIEVANRSEQKIGTGHLLKDYAEALSRCGIYADAMQTIAQAIAIFSSLGLHVAETESLLIRGNAELEQGLFKEADATFQDARSLGRELELPDYELEALLRLVESSLLRKASDVDSEHLDRAMTLARDGENVTGQARILLAKANLLIGKEERDRADTAKAISLLEEAAQLILRTERMDLQRVVLERLGWCYEFQIEEKNYAAARSYYKRAVDCYFQERMSLPPIQSEAVGTPSRNRLLQVSQIAFDNSIRLAEAENDVSEVVRLSELRRAQTLCEWISRDNSYTSKINSSQSNVAYVPGHREAILHFTWFHDRTDAGDRLLLVVIFSEGDHHLIRLETKGIECALEEFECLLSEVTSGLKASGGSLTSIFDSKKAFIISLMQLSRYFLPSQVMELLMNSGVDRLVIIPDKNLNQIPFPALINIRTKRHIIEEYEVVLAPSIEVLAASRQRESQTATPVLLGVAQPIGSDLAASGDGKFVRDRILGHFSEESHLLMGARASARDFVDLAPQADVIHLMLHGSSHSSRRANAPSLEFAGVDGLFPGEQFSSDTLFRLVKNGKRFPRCQLLTMNVCFSAEMSRPGDYTRTDISGFPAAILSLGVPAFIGARWLLYSKPGQIFFEKFYMCLREEGLAVGASFRAAVLEVKNYKGPDADWDVPFFDHPYFWSGLMLIGDGGRSFAT</sequence>
<dbReference type="InterPro" id="IPR024983">
    <property type="entry name" value="CHAT_dom"/>
</dbReference>
<reference evidence="2 3" key="1">
    <citation type="submission" date="2019-03" db="EMBL/GenBank/DDBJ databases">
        <title>Deep-cultivation of Planctomycetes and their phenomic and genomic characterization uncovers novel biology.</title>
        <authorList>
            <person name="Wiegand S."/>
            <person name="Jogler M."/>
            <person name="Boedeker C."/>
            <person name="Pinto D."/>
            <person name="Vollmers J."/>
            <person name="Rivas-Marin E."/>
            <person name="Kohn T."/>
            <person name="Peeters S.H."/>
            <person name="Heuer A."/>
            <person name="Rast P."/>
            <person name="Oberbeckmann S."/>
            <person name="Bunk B."/>
            <person name="Jeske O."/>
            <person name="Meyerdierks A."/>
            <person name="Storesund J.E."/>
            <person name="Kallscheuer N."/>
            <person name="Luecker S."/>
            <person name="Lage O.M."/>
            <person name="Pohl T."/>
            <person name="Merkel B.J."/>
            <person name="Hornburger P."/>
            <person name="Mueller R.-W."/>
            <person name="Bruemmer F."/>
            <person name="Labrenz M."/>
            <person name="Spormann A.M."/>
            <person name="Op den Camp H."/>
            <person name="Overmann J."/>
            <person name="Amann R."/>
            <person name="Jetten M.S.M."/>
            <person name="Mascher T."/>
            <person name="Medema M.H."/>
            <person name="Devos D.P."/>
            <person name="Kaster A.-K."/>
            <person name="Ovreas L."/>
            <person name="Rohde M."/>
            <person name="Galperin M.Y."/>
            <person name="Jogler C."/>
        </authorList>
    </citation>
    <scope>NUCLEOTIDE SEQUENCE [LARGE SCALE GENOMIC DNA]</scope>
    <source>
        <strain evidence="2 3">V202</strain>
    </source>
</reference>
<dbReference type="Proteomes" id="UP000318384">
    <property type="component" value="Chromosome"/>
</dbReference>
<dbReference type="RefSeq" id="WP_145179092.1">
    <property type="nucleotide sequence ID" value="NZ_CP037422.1"/>
</dbReference>
<proteinExistence type="predicted"/>